<dbReference type="EMBL" id="QGNW01000155">
    <property type="protein sequence ID" value="RVW90361.1"/>
    <property type="molecule type" value="Genomic_DNA"/>
</dbReference>
<name>A0A438I0Y9_VITVI</name>
<reference evidence="2 3" key="1">
    <citation type="journal article" date="2018" name="PLoS Genet.">
        <title>Population sequencing reveals clonal diversity and ancestral inbreeding in the grapevine cultivar Chardonnay.</title>
        <authorList>
            <person name="Roach M.J."/>
            <person name="Johnson D.L."/>
            <person name="Bohlmann J."/>
            <person name="van Vuuren H.J."/>
            <person name="Jones S.J."/>
            <person name="Pretorius I.S."/>
            <person name="Schmidt S.A."/>
            <person name="Borneman A.R."/>
        </authorList>
    </citation>
    <scope>NUCLEOTIDE SEQUENCE [LARGE SCALE GENOMIC DNA]</scope>
    <source>
        <strain evidence="3">cv. Chardonnay</strain>
        <tissue evidence="2">Leaf</tissue>
    </source>
</reference>
<comment type="caution">
    <text evidence="2">The sequence shown here is derived from an EMBL/GenBank/DDBJ whole genome shotgun (WGS) entry which is preliminary data.</text>
</comment>
<keyword evidence="1" id="KW-0812">Transmembrane</keyword>
<proteinExistence type="predicted"/>
<organism evidence="2 3">
    <name type="scientific">Vitis vinifera</name>
    <name type="common">Grape</name>
    <dbReference type="NCBI Taxonomy" id="29760"/>
    <lineage>
        <taxon>Eukaryota</taxon>
        <taxon>Viridiplantae</taxon>
        <taxon>Streptophyta</taxon>
        <taxon>Embryophyta</taxon>
        <taxon>Tracheophyta</taxon>
        <taxon>Spermatophyta</taxon>
        <taxon>Magnoliopsida</taxon>
        <taxon>eudicotyledons</taxon>
        <taxon>Gunneridae</taxon>
        <taxon>Pentapetalae</taxon>
        <taxon>rosids</taxon>
        <taxon>Vitales</taxon>
        <taxon>Vitaceae</taxon>
        <taxon>Viteae</taxon>
        <taxon>Vitis</taxon>
    </lineage>
</organism>
<sequence>MVFSSTFRVIIIISQLRRSESSSLLGFGVQSHHCVFSFGVQSHYRFQLNIQSHHHHFLAPAFRVIITFRVASSVSTFRVVITSQFDVHGHRHYFLVSAFRAIIEPSSLFSLAFKAIIAFSFGVQSHHYFQFWRSEPSSLFSFGVQSHHYFQFGVQSHHHYFQFWRSEPSSLFSFGVQSHHYFQFWRSEPSSLFSFGVQSITIFSLAFRAIITIFSVAFRAIIASQFWRSKPSLFSVLAFRAIITIFSWRSEPSSLFFQCGIQSHHRFSSFYFLSLVLRVGLVIQSHNSWRSCPLALRILPSGFCIRPRLSSLRYPVLIAYSSRSPHRIVPFGRILARTPGWFDRYSSLTLISWAADGGWLGQRSVADGKGSREACGEAKGS</sequence>
<protein>
    <submittedName>
        <fullName evidence="2">Uncharacterized protein</fullName>
    </submittedName>
</protein>
<gene>
    <name evidence="2" type="ORF">CK203_045715</name>
</gene>
<dbReference type="AlphaFoldDB" id="A0A438I0Y9"/>
<feature type="transmembrane region" description="Helical" evidence="1">
    <location>
        <begin position="233"/>
        <end position="250"/>
    </location>
</feature>
<keyword evidence="1" id="KW-1133">Transmembrane helix</keyword>
<keyword evidence="1" id="KW-0472">Membrane</keyword>
<evidence type="ECO:0000313" key="3">
    <source>
        <dbReference type="Proteomes" id="UP000288805"/>
    </source>
</evidence>
<feature type="transmembrane region" description="Helical" evidence="1">
    <location>
        <begin position="200"/>
        <end position="221"/>
    </location>
</feature>
<evidence type="ECO:0000256" key="1">
    <source>
        <dbReference type="SAM" id="Phobius"/>
    </source>
</evidence>
<evidence type="ECO:0000313" key="2">
    <source>
        <dbReference type="EMBL" id="RVW90361.1"/>
    </source>
</evidence>
<dbReference type="Proteomes" id="UP000288805">
    <property type="component" value="Unassembled WGS sequence"/>
</dbReference>
<accession>A0A438I0Y9</accession>